<evidence type="ECO:0000313" key="3">
    <source>
        <dbReference type="Proteomes" id="UP000680348"/>
    </source>
</evidence>
<evidence type="ECO:0000313" key="2">
    <source>
        <dbReference type="EMBL" id="MBS3650638.1"/>
    </source>
</evidence>
<evidence type="ECO:0000256" key="1">
    <source>
        <dbReference type="SAM" id="Phobius"/>
    </source>
</evidence>
<dbReference type="AlphaFoldDB" id="A0A942E051"/>
<keyword evidence="1" id="KW-1133">Transmembrane helix</keyword>
<dbReference type="Proteomes" id="UP000680348">
    <property type="component" value="Unassembled WGS sequence"/>
</dbReference>
<gene>
    <name evidence="2" type="ORF">KEU06_18660</name>
</gene>
<name>A0A942E051_9HYPH</name>
<sequence length="47" mass="4947">MSVRNKIYLAVVIATAAALYLTSPEGMNSGDGFAEWACGIARGFGYC</sequence>
<proteinExistence type="predicted"/>
<feature type="transmembrane region" description="Helical" evidence="1">
    <location>
        <begin position="7"/>
        <end position="23"/>
    </location>
</feature>
<reference evidence="2" key="1">
    <citation type="submission" date="2021-04" db="EMBL/GenBank/DDBJ databases">
        <title>Pseudaminobacter soli sp. nov., isolated from paddy soil contaminated by heavy metals.</title>
        <authorList>
            <person name="Zhang K."/>
        </authorList>
    </citation>
    <scope>NUCLEOTIDE SEQUENCE</scope>
    <source>
        <strain evidence="2">19-2017</strain>
    </source>
</reference>
<protein>
    <submittedName>
        <fullName evidence="2">Uncharacterized protein</fullName>
    </submittedName>
</protein>
<comment type="caution">
    <text evidence="2">The sequence shown here is derived from an EMBL/GenBank/DDBJ whole genome shotgun (WGS) entry which is preliminary data.</text>
</comment>
<keyword evidence="1" id="KW-0472">Membrane</keyword>
<keyword evidence="1" id="KW-0812">Transmembrane</keyword>
<dbReference type="EMBL" id="JAGWCR010000010">
    <property type="protein sequence ID" value="MBS3650638.1"/>
    <property type="molecule type" value="Genomic_DNA"/>
</dbReference>
<accession>A0A942E051</accession>
<organism evidence="2 3">
    <name type="scientific">Pseudaminobacter soli</name>
    <name type="common">ex Zhang et al. 2022</name>
    <dbReference type="NCBI Taxonomy" id="2831468"/>
    <lineage>
        <taxon>Bacteria</taxon>
        <taxon>Pseudomonadati</taxon>
        <taxon>Pseudomonadota</taxon>
        <taxon>Alphaproteobacteria</taxon>
        <taxon>Hyphomicrobiales</taxon>
        <taxon>Phyllobacteriaceae</taxon>
        <taxon>Pseudaminobacter</taxon>
    </lineage>
</organism>
<dbReference type="RefSeq" id="WP_210320235.1">
    <property type="nucleotide sequence ID" value="NZ_JABVCF010000010.1"/>
</dbReference>
<keyword evidence="3" id="KW-1185">Reference proteome</keyword>